<proteinExistence type="predicted"/>
<dbReference type="HOGENOM" id="CLU_2597627_0_0_2"/>
<organism evidence="3 4">
    <name type="scientific">Haloquadratum walsbyi J07HQW1</name>
    <dbReference type="NCBI Taxonomy" id="1238424"/>
    <lineage>
        <taxon>Archaea</taxon>
        <taxon>Methanobacteriati</taxon>
        <taxon>Methanobacteriota</taxon>
        <taxon>Stenosarchaea group</taxon>
        <taxon>Halobacteria</taxon>
        <taxon>Halobacteriales</taxon>
        <taxon>Haloferacaceae</taxon>
        <taxon>Haloquadratum</taxon>
    </lineage>
</organism>
<evidence type="ECO:0000256" key="1">
    <source>
        <dbReference type="SAM" id="MobiDB-lite"/>
    </source>
</evidence>
<dbReference type="EMBL" id="KE356560">
    <property type="protein sequence ID" value="ERG92355.1"/>
    <property type="molecule type" value="Genomic_DNA"/>
</dbReference>
<keyword evidence="2" id="KW-0472">Membrane</keyword>
<reference evidence="3 4" key="1">
    <citation type="journal article" date="2013" name="PLoS ONE">
        <title>Assembly-driven community genomics of a hypersaline microbial ecosystem.</title>
        <authorList>
            <person name="Podell S."/>
            <person name="Ugalde J.A."/>
            <person name="Narasingarao P."/>
            <person name="Banfield J.F."/>
            <person name="Heidelberg K.B."/>
            <person name="Allen E.E."/>
        </authorList>
    </citation>
    <scope>NUCLEOTIDE SEQUENCE [LARGE SCALE GENOMIC DNA]</scope>
    <source>
        <strain evidence="4">J07HQW1</strain>
    </source>
</reference>
<gene>
    <name evidence="3" type="ORF">J07HQW1_02392</name>
</gene>
<accession>U1N6T7</accession>
<feature type="region of interest" description="Disordered" evidence="1">
    <location>
        <begin position="1"/>
        <end position="21"/>
    </location>
</feature>
<evidence type="ECO:0000313" key="3">
    <source>
        <dbReference type="EMBL" id="ERG92355.1"/>
    </source>
</evidence>
<dbReference type="AlphaFoldDB" id="U1N6T7"/>
<sequence>MSAINAPRDDSGHTSKDTPSEPRVTLGVLMFTAIAVPGASLRYFDPETAAKLLTAMIPILLVAIFRTSIRSYTIYESES</sequence>
<feature type="compositionally biased region" description="Basic and acidic residues" evidence="1">
    <location>
        <begin position="7"/>
        <end position="20"/>
    </location>
</feature>
<keyword evidence="2" id="KW-0812">Transmembrane</keyword>
<keyword evidence="2" id="KW-1133">Transmembrane helix</keyword>
<evidence type="ECO:0000313" key="4">
    <source>
        <dbReference type="Proteomes" id="UP000030649"/>
    </source>
</evidence>
<evidence type="ECO:0000256" key="2">
    <source>
        <dbReference type="SAM" id="Phobius"/>
    </source>
</evidence>
<feature type="transmembrane region" description="Helical" evidence="2">
    <location>
        <begin position="24"/>
        <end position="44"/>
    </location>
</feature>
<name>U1N6T7_9EURY</name>
<dbReference type="Proteomes" id="UP000030649">
    <property type="component" value="Unassembled WGS sequence"/>
</dbReference>
<feature type="transmembrane region" description="Helical" evidence="2">
    <location>
        <begin position="50"/>
        <end position="69"/>
    </location>
</feature>
<protein>
    <submittedName>
        <fullName evidence="3">Uncharacterized protein</fullName>
    </submittedName>
</protein>